<reference evidence="2" key="1">
    <citation type="journal article" date="2023" name="GigaByte">
        <title>Genome assembly of the bearded iris, Iris pallida Lam.</title>
        <authorList>
            <person name="Bruccoleri R.E."/>
            <person name="Oakeley E.J."/>
            <person name="Faust A.M.E."/>
            <person name="Altorfer M."/>
            <person name="Dessus-Babus S."/>
            <person name="Burckhardt D."/>
            <person name="Oertli M."/>
            <person name="Naumann U."/>
            <person name="Petersen F."/>
            <person name="Wong J."/>
        </authorList>
    </citation>
    <scope>NUCLEOTIDE SEQUENCE</scope>
    <source>
        <strain evidence="2">GSM-AAB239-AS_SAM_17_03QT</strain>
    </source>
</reference>
<comment type="caution">
    <text evidence="2">The sequence shown here is derived from an EMBL/GenBank/DDBJ whole genome shotgun (WGS) entry which is preliminary data.</text>
</comment>
<sequence>MASLNMALGLAATKSRVFVTKASKSDRGARRRRRVCLTGSWQACRRTSCSRPTPSSRGRRMIRAPARPPRLPAPAPCLSPTRRNSAASAAFSPRIKENLRK</sequence>
<accession>A0AAX6HBX9</accession>
<name>A0AAX6HBX9_IRIPA</name>
<proteinExistence type="predicted"/>
<organism evidence="2 3">
    <name type="scientific">Iris pallida</name>
    <name type="common">Sweet iris</name>
    <dbReference type="NCBI Taxonomy" id="29817"/>
    <lineage>
        <taxon>Eukaryota</taxon>
        <taxon>Viridiplantae</taxon>
        <taxon>Streptophyta</taxon>
        <taxon>Embryophyta</taxon>
        <taxon>Tracheophyta</taxon>
        <taxon>Spermatophyta</taxon>
        <taxon>Magnoliopsida</taxon>
        <taxon>Liliopsida</taxon>
        <taxon>Asparagales</taxon>
        <taxon>Iridaceae</taxon>
        <taxon>Iridoideae</taxon>
        <taxon>Irideae</taxon>
        <taxon>Iris</taxon>
    </lineage>
</organism>
<gene>
    <name evidence="2" type="ORF">M6B38_321240</name>
</gene>
<feature type="compositionally biased region" description="Low complexity" evidence="1">
    <location>
        <begin position="47"/>
        <end position="56"/>
    </location>
</feature>
<dbReference type="Proteomes" id="UP001140949">
    <property type="component" value="Unassembled WGS sequence"/>
</dbReference>
<feature type="compositionally biased region" description="Pro residues" evidence="1">
    <location>
        <begin position="66"/>
        <end position="77"/>
    </location>
</feature>
<dbReference type="EMBL" id="JANAVB010010616">
    <property type="protein sequence ID" value="KAJ6838516.1"/>
    <property type="molecule type" value="Genomic_DNA"/>
</dbReference>
<reference evidence="2" key="2">
    <citation type="submission" date="2023-04" db="EMBL/GenBank/DDBJ databases">
        <authorList>
            <person name="Bruccoleri R.E."/>
            <person name="Oakeley E.J."/>
            <person name="Faust A.-M."/>
            <person name="Dessus-Babus S."/>
            <person name="Altorfer M."/>
            <person name="Burckhardt D."/>
            <person name="Oertli M."/>
            <person name="Naumann U."/>
            <person name="Petersen F."/>
            <person name="Wong J."/>
        </authorList>
    </citation>
    <scope>NUCLEOTIDE SEQUENCE</scope>
    <source>
        <strain evidence="2">GSM-AAB239-AS_SAM_17_03QT</strain>
        <tissue evidence="2">Leaf</tissue>
    </source>
</reference>
<evidence type="ECO:0000256" key="1">
    <source>
        <dbReference type="SAM" id="MobiDB-lite"/>
    </source>
</evidence>
<feature type="region of interest" description="Disordered" evidence="1">
    <location>
        <begin position="47"/>
        <end position="101"/>
    </location>
</feature>
<evidence type="ECO:0000313" key="2">
    <source>
        <dbReference type="EMBL" id="KAJ6838516.1"/>
    </source>
</evidence>
<protein>
    <submittedName>
        <fullName evidence="2">Uncharacterized protein</fullName>
    </submittedName>
</protein>
<keyword evidence="3" id="KW-1185">Reference proteome</keyword>
<evidence type="ECO:0000313" key="3">
    <source>
        <dbReference type="Proteomes" id="UP001140949"/>
    </source>
</evidence>
<dbReference type="AlphaFoldDB" id="A0AAX6HBX9"/>